<dbReference type="OrthoDB" id="9809101at2"/>
<dbReference type="UniPathway" id="UPA00115">
    <property type="reaction ID" value="UER00414"/>
</dbReference>
<reference evidence="13 14" key="1">
    <citation type="submission" date="2018-09" db="EMBL/GenBank/DDBJ databases">
        <authorList>
            <person name="Wang Z."/>
        </authorList>
    </citation>
    <scope>NUCLEOTIDE SEQUENCE [LARGE SCALE GENOMIC DNA]</scope>
    <source>
        <strain evidence="13 14">ALS 81</strain>
    </source>
</reference>
<evidence type="ECO:0000256" key="5">
    <source>
        <dbReference type="ARBA" id="ARBA00013151"/>
    </source>
</evidence>
<evidence type="ECO:0000256" key="7">
    <source>
        <dbReference type="ARBA" id="ARBA00022679"/>
    </source>
</evidence>
<accession>A0A420EHW6</accession>
<gene>
    <name evidence="11 13" type="primary">tal</name>
    <name evidence="13" type="ORF">DBZ36_07555</name>
</gene>
<dbReference type="InterPro" id="IPR004730">
    <property type="entry name" value="Transaldolase_1"/>
</dbReference>
<evidence type="ECO:0000256" key="12">
    <source>
        <dbReference type="RuleBase" id="RU004155"/>
    </source>
</evidence>
<sequence length="327" mass="36336">MQSQLEQLKAMSVVVADSGDMNAVAKYQPIDATTNPSLVYKAAQLPLYQDLIDQCITQTLEQVHGIKQQATACAQLLAVRMGFEILQIVPGRISTEVDARLSYDEDACVLKARDLIAQYAQLGIEKDRVLIKLAATWPGICAAERLEREGINCNLTLIFSFAQARACAEAGVFLISPFVGRILDWHKAKGETDLLGDKDPGVKSVKTIYHYFKKHDYQTVVMAASFRNITEIQALAGCDRLTIAPNLLDELSQQNQMLEQSLKAESVVYPKPPALSQAQFQWQHNEDAMAVEKLAEGIRMFALDQIKLENMLKVRIEQSIKSLSAAH</sequence>
<comment type="pathway">
    <text evidence="3 11 12">Carbohydrate degradation; pentose phosphate pathway; D-glyceraldehyde 3-phosphate and beta-D-fructose 6-phosphate from D-ribose 5-phosphate and D-xylulose 5-phosphate (non-oxidative stage): step 2/3.</text>
</comment>
<dbReference type="AlphaFoldDB" id="A0A420EHW6"/>
<dbReference type="NCBIfam" id="NF009001">
    <property type="entry name" value="PRK12346.1"/>
    <property type="match status" value="1"/>
</dbReference>
<dbReference type="InterPro" id="IPR013785">
    <property type="entry name" value="Aldolase_TIM"/>
</dbReference>
<keyword evidence="6 11" id="KW-0963">Cytoplasm</keyword>
<evidence type="ECO:0000256" key="11">
    <source>
        <dbReference type="HAMAP-Rule" id="MF_00492"/>
    </source>
</evidence>
<dbReference type="EMBL" id="RAQO01000004">
    <property type="protein sequence ID" value="RKF20289.1"/>
    <property type="molecule type" value="Genomic_DNA"/>
</dbReference>
<comment type="subcellular location">
    <subcellularLocation>
        <location evidence="2 11">Cytoplasm</location>
    </subcellularLocation>
</comment>
<protein>
    <recommendedName>
        <fullName evidence="5 11">Transaldolase</fullName>
        <ecNumber evidence="5 11">2.2.1.2</ecNumber>
    </recommendedName>
</protein>
<dbReference type="SUPFAM" id="SSF51569">
    <property type="entry name" value="Aldolase"/>
    <property type="match status" value="1"/>
</dbReference>
<evidence type="ECO:0000256" key="3">
    <source>
        <dbReference type="ARBA" id="ARBA00004857"/>
    </source>
</evidence>
<dbReference type="Pfam" id="PF00923">
    <property type="entry name" value="TAL_FSA"/>
    <property type="match status" value="1"/>
</dbReference>
<dbReference type="GO" id="GO:0005975">
    <property type="term" value="P:carbohydrate metabolic process"/>
    <property type="evidence" value="ECO:0007669"/>
    <property type="project" value="InterPro"/>
</dbReference>
<dbReference type="Gene3D" id="3.20.20.70">
    <property type="entry name" value="Aldolase class I"/>
    <property type="match status" value="1"/>
</dbReference>
<comment type="catalytic activity">
    <reaction evidence="10 11 12">
        <text>D-sedoheptulose 7-phosphate + D-glyceraldehyde 3-phosphate = D-erythrose 4-phosphate + beta-D-fructose 6-phosphate</text>
        <dbReference type="Rhea" id="RHEA:17053"/>
        <dbReference type="ChEBI" id="CHEBI:16897"/>
        <dbReference type="ChEBI" id="CHEBI:57483"/>
        <dbReference type="ChEBI" id="CHEBI:57634"/>
        <dbReference type="ChEBI" id="CHEBI:59776"/>
        <dbReference type="EC" id="2.2.1.2"/>
    </reaction>
</comment>
<comment type="function">
    <text evidence="1 11 12">Transaldolase is important for the balance of metabolites in the pentose-phosphate pathway.</text>
</comment>
<dbReference type="FunFam" id="3.20.20.70:FF:000002">
    <property type="entry name" value="Transaldolase"/>
    <property type="match status" value="1"/>
</dbReference>
<feature type="active site" description="Schiff-base intermediate with substrate" evidence="11">
    <location>
        <position position="132"/>
    </location>
</feature>
<evidence type="ECO:0000313" key="13">
    <source>
        <dbReference type="EMBL" id="RKF20289.1"/>
    </source>
</evidence>
<dbReference type="GO" id="GO:0006098">
    <property type="term" value="P:pentose-phosphate shunt"/>
    <property type="evidence" value="ECO:0007669"/>
    <property type="project" value="UniProtKB-UniRule"/>
</dbReference>
<evidence type="ECO:0000256" key="2">
    <source>
        <dbReference type="ARBA" id="ARBA00004496"/>
    </source>
</evidence>
<evidence type="ECO:0000256" key="1">
    <source>
        <dbReference type="ARBA" id="ARBA00003518"/>
    </source>
</evidence>
<evidence type="ECO:0000256" key="9">
    <source>
        <dbReference type="ARBA" id="ARBA00023270"/>
    </source>
</evidence>
<dbReference type="RefSeq" id="WP_120354293.1">
    <property type="nucleotide sequence ID" value="NZ_RAQO01000004.1"/>
</dbReference>
<comment type="caution">
    <text evidence="13">The sequence shown here is derived from an EMBL/GenBank/DDBJ whole genome shotgun (WGS) entry which is preliminary data.</text>
</comment>
<dbReference type="Proteomes" id="UP000286482">
    <property type="component" value="Unassembled WGS sequence"/>
</dbReference>
<evidence type="ECO:0000256" key="8">
    <source>
        <dbReference type="ARBA" id="ARBA00023126"/>
    </source>
</evidence>
<evidence type="ECO:0000256" key="4">
    <source>
        <dbReference type="ARBA" id="ARBA00008012"/>
    </source>
</evidence>
<evidence type="ECO:0000256" key="6">
    <source>
        <dbReference type="ARBA" id="ARBA00022490"/>
    </source>
</evidence>
<dbReference type="InterPro" id="IPR018225">
    <property type="entry name" value="Transaldolase_AS"/>
</dbReference>
<name>A0A420EHW6_9ALTE</name>
<dbReference type="HAMAP" id="MF_00492">
    <property type="entry name" value="Transaldolase_1"/>
    <property type="match status" value="1"/>
</dbReference>
<keyword evidence="9 11" id="KW-0704">Schiff base</keyword>
<proteinExistence type="inferred from homology"/>
<comment type="similarity">
    <text evidence="4 11 12">Belongs to the transaldolase family. Type 1 subfamily.</text>
</comment>
<dbReference type="PROSITE" id="PS01054">
    <property type="entry name" value="TRANSALDOLASE_1"/>
    <property type="match status" value="1"/>
</dbReference>
<keyword evidence="8 11" id="KW-0570">Pentose shunt</keyword>
<keyword evidence="14" id="KW-1185">Reference proteome</keyword>
<dbReference type="PANTHER" id="PTHR10683">
    <property type="entry name" value="TRANSALDOLASE"/>
    <property type="match status" value="1"/>
</dbReference>
<dbReference type="InterPro" id="IPR001585">
    <property type="entry name" value="TAL/FSA"/>
</dbReference>
<dbReference type="PROSITE" id="PS00958">
    <property type="entry name" value="TRANSALDOLASE_2"/>
    <property type="match status" value="1"/>
</dbReference>
<dbReference type="PANTHER" id="PTHR10683:SF18">
    <property type="entry name" value="TRANSALDOLASE"/>
    <property type="match status" value="1"/>
</dbReference>
<organism evidence="13 14">
    <name type="scientific">Alginatibacterium sediminis</name>
    <dbReference type="NCBI Taxonomy" id="2164068"/>
    <lineage>
        <taxon>Bacteria</taxon>
        <taxon>Pseudomonadati</taxon>
        <taxon>Pseudomonadota</taxon>
        <taxon>Gammaproteobacteria</taxon>
        <taxon>Alteromonadales</taxon>
        <taxon>Alteromonadaceae</taxon>
        <taxon>Alginatibacterium</taxon>
    </lineage>
</organism>
<dbReference type="GO" id="GO:0004801">
    <property type="term" value="F:transaldolase activity"/>
    <property type="evidence" value="ECO:0007669"/>
    <property type="project" value="UniProtKB-UniRule"/>
</dbReference>
<evidence type="ECO:0000313" key="14">
    <source>
        <dbReference type="Proteomes" id="UP000286482"/>
    </source>
</evidence>
<evidence type="ECO:0000256" key="10">
    <source>
        <dbReference type="ARBA" id="ARBA00048810"/>
    </source>
</evidence>
<dbReference type="GO" id="GO:0005829">
    <property type="term" value="C:cytosol"/>
    <property type="evidence" value="ECO:0007669"/>
    <property type="project" value="TreeGrafter"/>
</dbReference>
<dbReference type="EC" id="2.2.1.2" evidence="5 11"/>
<dbReference type="CDD" id="cd00957">
    <property type="entry name" value="Transaldolase_TalAB"/>
    <property type="match status" value="1"/>
</dbReference>
<keyword evidence="7 11" id="KW-0808">Transferase</keyword>
<dbReference type="NCBIfam" id="TIGR00874">
    <property type="entry name" value="talAB"/>
    <property type="match status" value="1"/>
</dbReference>